<dbReference type="Pfam" id="PF13392">
    <property type="entry name" value="HNH_3"/>
    <property type="match status" value="1"/>
</dbReference>
<name>A0A6H2A598_9ZZZZ</name>
<dbReference type="SUPFAM" id="SSF54060">
    <property type="entry name" value="His-Me finger endonucleases"/>
    <property type="match status" value="1"/>
</dbReference>
<dbReference type="InterPro" id="IPR044925">
    <property type="entry name" value="His-Me_finger_sf"/>
</dbReference>
<dbReference type="InterPro" id="IPR003615">
    <property type="entry name" value="HNH_nuc"/>
</dbReference>
<accession>A0A6H2A598</accession>
<gene>
    <name evidence="2" type="ORF">TM448A06044_0010</name>
</gene>
<dbReference type="AlphaFoldDB" id="A0A6H2A598"/>
<proteinExistence type="predicted"/>
<protein>
    <submittedName>
        <fullName evidence="2">Putative homing endonuclease</fullName>
    </submittedName>
</protein>
<reference evidence="2" key="1">
    <citation type="submission" date="2020-03" db="EMBL/GenBank/DDBJ databases">
        <title>The deep terrestrial virosphere.</title>
        <authorList>
            <person name="Holmfeldt K."/>
            <person name="Nilsson E."/>
            <person name="Simone D."/>
            <person name="Lopez-Fernandez M."/>
            <person name="Wu X."/>
            <person name="de Brujin I."/>
            <person name="Lundin D."/>
            <person name="Andersson A."/>
            <person name="Bertilsson S."/>
            <person name="Dopson M."/>
        </authorList>
    </citation>
    <scope>NUCLEOTIDE SEQUENCE</scope>
    <source>
        <strain evidence="2">TM448A06044</strain>
    </source>
</reference>
<organism evidence="2">
    <name type="scientific">viral metagenome</name>
    <dbReference type="NCBI Taxonomy" id="1070528"/>
    <lineage>
        <taxon>unclassified sequences</taxon>
        <taxon>metagenomes</taxon>
        <taxon>organismal metagenomes</taxon>
    </lineage>
</organism>
<dbReference type="EMBL" id="MT144545">
    <property type="protein sequence ID" value="QJA54869.1"/>
    <property type="molecule type" value="Genomic_DNA"/>
</dbReference>
<dbReference type="Gene3D" id="3.90.75.20">
    <property type="match status" value="1"/>
</dbReference>
<keyword evidence="2" id="KW-0540">Nuclease</keyword>
<evidence type="ECO:0000313" key="2">
    <source>
        <dbReference type="EMBL" id="QJA54869.1"/>
    </source>
</evidence>
<dbReference type="GO" id="GO:0004519">
    <property type="term" value="F:endonuclease activity"/>
    <property type="evidence" value="ECO:0007669"/>
    <property type="project" value="UniProtKB-KW"/>
</dbReference>
<keyword evidence="2" id="KW-0378">Hydrolase</keyword>
<keyword evidence="2" id="KW-0255">Endonuclease</keyword>
<sequence length="121" mass="14140">MNGYQKSINLKPVLGVKDMTGIKMKSNYNLLAGRSRVQARNIFKTKLPLYINKDVVIHHVNGNPFDNRFENLLPLTRKQHYQIHKSLSGIRHSNNKKRYKGNQLKQLESLLYLYNEGIFID</sequence>
<evidence type="ECO:0000259" key="1">
    <source>
        <dbReference type="Pfam" id="PF13392"/>
    </source>
</evidence>
<feature type="domain" description="HNH nuclease" evidence="1">
    <location>
        <begin position="51"/>
        <end position="80"/>
    </location>
</feature>